<reference evidence="2 3" key="1">
    <citation type="submission" date="2020-07" db="EMBL/GenBank/DDBJ databases">
        <title>Sequencing the genomes of 1000 actinobacteria strains.</title>
        <authorList>
            <person name="Klenk H.-P."/>
        </authorList>
    </citation>
    <scope>NUCLEOTIDE SEQUENCE [LARGE SCALE GENOMIC DNA]</scope>
    <source>
        <strain evidence="2 3">DSM 24662</strain>
    </source>
</reference>
<dbReference type="InterPro" id="IPR012337">
    <property type="entry name" value="RNaseH-like_sf"/>
</dbReference>
<dbReference type="EC" id="2.7.7.7" evidence="2"/>
<organism evidence="2 3">
    <name type="scientific">Microbacterium immunditiarum</name>
    <dbReference type="NCBI Taxonomy" id="337480"/>
    <lineage>
        <taxon>Bacteria</taxon>
        <taxon>Bacillati</taxon>
        <taxon>Actinomycetota</taxon>
        <taxon>Actinomycetes</taxon>
        <taxon>Micrococcales</taxon>
        <taxon>Microbacteriaceae</taxon>
        <taxon>Microbacterium</taxon>
    </lineage>
</organism>
<gene>
    <name evidence="2" type="ORF">BJ991_001878</name>
</gene>
<evidence type="ECO:0000313" key="2">
    <source>
        <dbReference type="EMBL" id="NYE19850.1"/>
    </source>
</evidence>
<dbReference type="GO" id="GO:0003676">
    <property type="term" value="F:nucleic acid binding"/>
    <property type="evidence" value="ECO:0007669"/>
    <property type="project" value="InterPro"/>
</dbReference>
<evidence type="ECO:0000259" key="1">
    <source>
        <dbReference type="SMART" id="SM00479"/>
    </source>
</evidence>
<feature type="domain" description="Exonuclease" evidence="1">
    <location>
        <begin position="4"/>
        <end position="170"/>
    </location>
</feature>
<dbReference type="GO" id="GO:0003887">
    <property type="term" value="F:DNA-directed DNA polymerase activity"/>
    <property type="evidence" value="ECO:0007669"/>
    <property type="project" value="UniProtKB-EC"/>
</dbReference>
<dbReference type="SUPFAM" id="SSF53098">
    <property type="entry name" value="Ribonuclease H-like"/>
    <property type="match status" value="1"/>
</dbReference>
<protein>
    <submittedName>
        <fullName evidence="2">DNA polymerase-3 subunit epsilon</fullName>
        <ecNumber evidence="2">2.7.7.7</ecNumber>
    </submittedName>
</protein>
<dbReference type="Proteomes" id="UP000576969">
    <property type="component" value="Unassembled WGS sequence"/>
</dbReference>
<dbReference type="PANTHER" id="PTHR30231">
    <property type="entry name" value="DNA POLYMERASE III SUBUNIT EPSILON"/>
    <property type="match status" value="1"/>
</dbReference>
<dbReference type="GO" id="GO:0005829">
    <property type="term" value="C:cytosol"/>
    <property type="evidence" value="ECO:0007669"/>
    <property type="project" value="TreeGrafter"/>
</dbReference>
<sequence>MPLDFTAIDFETANSSSASACAVGLARVRDGEVVDTKGWLIQPPFPHDQFFELNTRIHGLTAEDVVGAKTWTEQLADLTEFCGSDVLVAHNAGFDMTVIRRACEVTGDDCPPYEYVCSLQLARRVYRLESYRLPSVAAEAGFAEFAHHDATADALACAHIMIDAARRLSARDIRSLAQLARVGVARIAVPERVEKPPAADAPASGAPLRWEQQTLFEFA</sequence>
<evidence type="ECO:0000313" key="3">
    <source>
        <dbReference type="Proteomes" id="UP000576969"/>
    </source>
</evidence>
<proteinExistence type="predicted"/>
<dbReference type="InterPro" id="IPR036397">
    <property type="entry name" value="RNaseH_sf"/>
</dbReference>
<keyword evidence="2" id="KW-0808">Transferase</keyword>
<dbReference type="Gene3D" id="3.30.420.10">
    <property type="entry name" value="Ribonuclease H-like superfamily/Ribonuclease H"/>
    <property type="match status" value="1"/>
</dbReference>
<comment type="caution">
    <text evidence="2">The sequence shown here is derived from an EMBL/GenBank/DDBJ whole genome shotgun (WGS) entry which is preliminary data.</text>
</comment>
<keyword evidence="2" id="KW-0548">Nucleotidyltransferase</keyword>
<dbReference type="SMART" id="SM00479">
    <property type="entry name" value="EXOIII"/>
    <property type="match status" value="1"/>
</dbReference>
<accession>A0A7Y9GQT5</accession>
<dbReference type="PANTHER" id="PTHR30231:SF42">
    <property type="entry name" value="EXONUCLEASE"/>
    <property type="match status" value="1"/>
</dbReference>
<dbReference type="InterPro" id="IPR013520">
    <property type="entry name" value="Ribonucl_H"/>
</dbReference>
<dbReference type="EMBL" id="JACCBV010000001">
    <property type="protein sequence ID" value="NYE19850.1"/>
    <property type="molecule type" value="Genomic_DNA"/>
</dbReference>
<dbReference type="Pfam" id="PF00929">
    <property type="entry name" value="RNase_T"/>
    <property type="match status" value="1"/>
</dbReference>
<dbReference type="AlphaFoldDB" id="A0A7Y9GQT5"/>
<dbReference type="GO" id="GO:0008408">
    <property type="term" value="F:3'-5' exonuclease activity"/>
    <property type="evidence" value="ECO:0007669"/>
    <property type="project" value="TreeGrafter"/>
</dbReference>
<name>A0A7Y9GQT5_9MICO</name>
<dbReference type="RefSeq" id="WP_179489455.1">
    <property type="nucleotide sequence ID" value="NZ_JACCBV010000001.1"/>
</dbReference>
<keyword evidence="3" id="KW-1185">Reference proteome</keyword>